<accession>W9SZI0</accession>
<proteinExistence type="predicted"/>
<evidence type="ECO:0000313" key="1">
    <source>
        <dbReference type="EMBL" id="EXC34515.1"/>
    </source>
</evidence>
<sequence length="367" mass="41205">METTVVIVRRNVDEVESSLLKEKYLFCRRNPMARMEPWSLFSHWEHVQIEARNSWIGIEGLPLNLWNYHAFKIRGEACKDLLEIAKDTLDQSFLLFAKIKVRGFKACLMPPILEVPCLGEMIHLGLFNLENNQTHSNGRTRGLIFRSIEGYAQTKEASENEVIGVRFATQGRNSGEGVSNDGFDAEFPAFKNSGFNGGCSVSGVGIEKSTGKSNVESSSSWIPRGKQIVGEVQRTPVILARMSSPPMQPPTSVEWEGEIQKKNPNSPFYTIQAKEKWKSIESSLSFFFLIEDLPKKSKDSIGYGAGRETDLFPEGHVELASDDESLRSISSFCLMEECRIGRLRSFRGAGRSETSYCNGEPRGDNQR</sequence>
<name>W9SZI0_9ROSA</name>
<evidence type="ECO:0000313" key="2">
    <source>
        <dbReference type="Proteomes" id="UP000030645"/>
    </source>
</evidence>
<protein>
    <submittedName>
        <fullName evidence="1">Uncharacterized protein</fullName>
    </submittedName>
</protein>
<keyword evidence="2" id="KW-1185">Reference proteome</keyword>
<dbReference type="EMBL" id="KE346350">
    <property type="protein sequence ID" value="EXC34515.1"/>
    <property type="molecule type" value="Genomic_DNA"/>
</dbReference>
<dbReference type="Proteomes" id="UP000030645">
    <property type="component" value="Unassembled WGS sequence"/>
</dbReference>
<gene>
    <name evidence="1" type="ORF">L484_019112</name>
</gene>
<dbReference type="AlphaFoldDB" id="W9SZI0"/>
<reference evidence="2" key="1">
    <citation type="submission" date="2013-01" db="EMBL/GenBank/DDBJ databases">
        <title>Draft Genome Sequence of a Mulberry Tree, Morus notabilis C.K. Schneid.</title>
        <authorList>
            <person name="He N."/>
            <person name="Zhao S."/>
        </authorList>
    </citation>
    <scope>NUCLEOTIDE SEQUENCE</scope>
</reference>
<organism evidence="1 2">
    <name type="scientific">Morus notabilis</name>
    <dbReference type="NCBI Taxonomy" id="981085"/>
    <lineage>
        <taxon>Eukaryota</taxon>
        <taxon>Viridiplantae</taxon>
        <taxon>Streptophyta</taxon>
        <taxon>Embryophyta</taxon>
        <taxon>Tracheophyta</taxon>
        <taxon>Spermatophyta</taxon>
        <taxon>Magnoliopsida</taxon>
        <taxon>eudicotyledons</taxon>
        <taxon>Gunneridae</taxon>
        <taxon>Pentapetalae</taxon>
        <taxon>rosids</taxon>
        <taxon>fabids</taxon>
        <taxon>Rosales</taxon>
        <taxon>Moraceae</taxon>
        <taxon>Moreae</taxon>
        <taxon>Morus</taxon>
    </lineage>
</organism>